<evidence type="ECO:0000313" key="1">
    <source>
        <dbReference type="EMBL" id="TGO07949.1"/>
    </source>
</evidence>
<dbReference type="Proteomes" id="UP000297777">
    <property type="component" value="Unassembled WGS sequence"/>
</dbReference>
<evidence type="ECO:0000313" key="2">
    <source>
        <dbReference type="Proteomes" id="UP000297777"/>
    </source>
</evidence>
<sequence>MQLRHSVCRDTEDAETGLTFRKVGKNLNYHIAPLPNPRTEHSSTCVSQSFLSASTLLLTHLTEACYFNVYSTTVGTFKAQHSEPLDHNGAPQTLTGKYLTCSFSADLADGCIVTVKTNVGCGNLTFERIGTN</sequence>
<organism evidence="1 2">
    <name type="scientific">Botrytis tulipae</name>
    <dbReference type="NCBI Taxonomy" id="87230"/>
    <lineage>
        <taxon>Eukaryota</taxon>
        <taxon>Fungi</taxon>
        <taxon>Dikarya</taxon>
        <taxon>Ascomycota</taxon>
        <taxon>Pezizomycotina</taxon>
        <taxon>Leotiomycetes</taxon>
        <taxon>Helotiales</taxon>
        <taxon>Sclerotiniaceae</taxon>
        <taxon>Botrytis</taxon>
    </lineage>
</organism>
<accession>A0A4Z1E9L6</accession>
<reference evidence="1 2" key="1">
    <citation type="submission" date="2017-12" db="EMBL/GenBank/DDBJ databases">
        <title>Comparative genomics of Botrytis spp.</title>
        <authorList>
            <person name="Valero-Jimenez C.A."/>
            <person name="Tapia P."/>
            <person name="Veloso J."/>
            <person name="Silva-Moreno E."/>
            <person name="Staats M."/>
            <person name="Valdes J.H."/>
            <person name="Van Kan J.A.L."/>
        </authorList>
    </citation>
    <scope>NUCLEOTIDE SEQUENCE [LARGE SCALE GENOMIC DNA]</scope>
    <source>
        <strain evidence="1 2">Bt9001</strain>
    </source>
</reference>
<proteinExistence type="predicted"/>
<dbReference type="EMBL" id="PQXH01000235">
    <property type="protein sequence ID" value="TGO07949.1"/>
    <property type="molecule type" value="Genomic_DNA"/>
</dbReference>
<dbReference type="OrthoDB" id="3456201at2759"/>
<gene>
    <name evidence="1" type="ORF">BTUL_0235g00130</name>
</gene>
<name>A0A4Z1E9L6_9HELO</name>
<dbReference type="AlphaFoldDB" id="A0A4Z1E9L6"/>
<comment type="caution">
    <text evidence="1">The sequence shown here is derived from an EMBL/GenBank/DDBJ whole genome shotgun (WGS) entry which is preliminary data.</text>
</comment>
<keyword evidence="2" id="KW-1185">Reference proteome</keyword>
<protein>
    <submittedName>
        <fullName evidence="1">Uncharacterized protein</fullName>
    </submittedName>
</protein>